<keyword evidence="2" id="KW-1185">Reference proteome</keyword>
<dbReference type="RefSeq" id="XP_018134111.1">
    <property type="nucleotide sequence ID" value="XM_018271167.2"/>
</dbReference>
<accession>A0A1B8GX36</accession>
<reference evidence="1 2" key="1">
    <citation type="submission" date="2016-03" db="EMBL/GenBank/DDBJ databases">
        <title>Comparative genomics of Pseudogymnoascus destructans, the fungus causing white-nose syndrome of bats.</title>
        <authorList>
            <person name="Palmer J.M."/>
            <person name="Drees K.P."/>
            <person name="Foster J.T."/>
            <person name="Lindner D.L."/>
        </authorList>
    </citation>
    <scope>NUCLEOTIDE SEQUENCE [LARGE SCALE GENOMIC DNA]</scope>
    <source>
        <strain evidence="1 2">UAMH 10579</strain>
    </source>
</reference>
<dbReference type="Proteomes" id="UP000091956">
    <property type="component" value="Unassembled WGS sequence"/>
</dbReference>
<reference evidence="2" key="2">
    <citation type="journal article" date="2018" name="Nat. Commun.">
        <title>Extreme sensitivity to ultraviolet light in the fungal pathogen causing white-nose syndrome of bats.</title>
        <authorList>
            <person name="Palmer J.M."/>
            <person name="Drees K.P."/>
            <person name="Foster J.T."/>
            <person name="Lindner D.L."/>
        </authorList>
    </citation>
    <scope>NUCLEOTIDE SEQUENCE [LARGE SCALE GENOMIC DNA]</scope>
    <source>
        <strain evidence="2">UAMH 10579</strain>
    </source>
</reference>
<proteinExistence type="predicted"/>
<organism evidence="1 2">
    <name type="scientific">Pseudogymnoascus verrucosus</name>
    <dbReference type="NCBI Taxonomy" id="342668"/>
    <lineage>
        <taxon>Eukaryota</taxon>
        <taxon>Fungi</taxon>
        <taxon>Dikarya</taxon>
        <taxon>Ascomycota</taxon>
        <taxon>Pezizomycotina</taxon>
        <taxon>Leotiomycetes</taxon>
        <taxon>Thelebolales</taxon>
        <taxon>Thelebolaceae</taxon>
        <taxon>Pseudogymnoascus</taxon>
    </lineage>
</organism>
<dbReference type="EMBL" id="KV460209">
    <property type="protein sequence ID" value="OBU00379.1"/>
    <property type="molecule type" value="Genomic_DNA"/>
</dbReference>
<dbReference type="AlphaFoldDB" id="A0A1B8GX36"/>
<dbReference type="GeneID" id="28835035"/>
<gene>
    <name evidence="1" type="ORF">VE01_01649</name>
</gene>
<evidence type="ECO:0000313" key="2">
    <source>
        <dbReference type="Proteomes" id="UP000091956"/>
    </source>
</evidence>
<sequence>MTSHFATVPALNEDAAFGIMRLARVDLHPKATSLNAGLHRDEKENPWILPPSGGSRGARIASFKWPNYAETNRPIRPKIDYMKIQLPIMSTCQFVETPSY</sequence>
<name>A0A1B8GX36_9PEZI</name>
<evidence type="ECO:0000313" key="1">
    <source>
        <dbReference type="EMBL" id="OBU00379.1"/>
    </source>
</evidence>
<protein>
    <submittedName>
        <fullName evidence="1">Uncharacterized protein</fullName>
    </submittedName>
</protein>